<dbReference type="Pfam" id="PF06005">
    <property type="entry name" value="ZapB"/>
    <property type="match status" value="1"/>
</dbReference>
<name>A0A1F6TFX6_9PROT</name>
<evidence type="ECO:0000256" key="1">
    <source>
        <dbReference type="ARBA" id="ARBA00023054"/>
    </source>
</evidence>
<dbReference type="GO" id="GO:0090529">
    <property type="term" value="P:cell septum assembly"/>
    <property type="evidence" value="ECO:0007669"/>
    <property type="project" value="InterPro"/>
</dbReference>
<evidence type="ECO:0000313" key="4">
    <source>
        <dbReference type="Proteomes" id="UP000179344"/>
    </source>
</evidence>
<dbReference type="GO" id="GO:0005737">
    <property type="term" value="C:cytoplasm"/>
    <property type="evidence" value="ECO:0007669"/>
    <property type="project" value="InterPro"/>
</dbReference>
<keyword evidence="1 2" id="KW-0175">Coiled coil</keyword>
<dbReference type="EMBL" id="MFST01000093">
    <property type="protein sequence ID" value="OGI43975.1"/>
    <property type="molecule type" value="Genomic_DNA"/>
</dbReference>
<accession>A0A1F6TFX6</accession>
<evidence type="ECO:0000256" key="2">
    <source>
        <dbReference type="SAM" id="Coils"/>
    </source>
</evidence>
<dbReference type="Proteomes" id="UP000179344">
    <property type="component" value="Unassembled WGS sequence"/>
</dbReference>
<comment type="caution">
    <text evidence="3">The sequence shown here is derived from an EMBL/GenBank/DDBJ whole genome shotgun (WGS) entry which is preliminary data.</text>
</comment>
<dbReference type="NCBIfam" id="TIGR02449">
    <property type="entry name" value="TIGR02449 family protein"/>
    <property type="match status" value="1"/>
</dbReference>
<sequence>MENQDLKNLENRIDKLLDTCQRLKKENSALKSERDNLNQEHAKLTEKTRIARERIETMIGRLKVLERS</sequence>
<organism evidence="3 4">
    <name type="scientific">Candidatus Muproteobacteria bacterium RBG_16_65_31</name>
    <dbReference type="NCBI Taxonomy" id="1817759"/>
    <lineage>
        <taxon>Bacteria</taxon>
        <taxon>Pseudomonadati</taxon>
        <taxon>Pseudomonadota</taxon>
        <taxon>Candidatus Muproteobacteria</taxon>
    </lineage>
</organism>
<dbReference type="AlphaFoldDB" id="A0A1F6TFX6"/>
<feature type="coiled-coil region" evidence="2">
    <location>
        <begin position="6"/>
        <end position="54"/>
    </location>
</feature>
<dbReference type="InterPro" id="IPR012662">
    <property type="entry name" value="CHP02449"/>
</dbReference>
<dbReference type="GO" id="GO:0043093">
    <property type="term" value="P:FtsZ-dependent cytokinesis"/>
    <property type="evidence" value="ECO:0007669"/>
    <property type="project" value="InterPro"/>
</dbReference>
<gene>
    <name evidence="3" type="ORF">A2V92_04105</name>
</gene>
<evidence type="ECO:0000313" key="3">
    <source>
        <dbReference type="EMBL" id="OGI43975.1"/>
    </source>
</evidence>
<reference evidence="3 4" key="1">
    <citation type="journal article" date="2016" name="Nat. Commun.">
        <title>Thousands of microbial genomes shed light on interconnected biogeochemical processes in an aquifer system.</title>
        <authorList>
            <person name="Anantharaman K."/>
            <person name="Brown C.T."/>
            <person name="Hug L.A."/>
            <person name="Sharon I."/>
            <person name="Castelle C.J."/>
            <person name="Probst A.J."/>
            <person name="Thomas B.C."/>
            <person name="Singh A."/>
            <person name="Wilkins M.J."/>
            <person name="Karaoz U."/>
            <person name="Brodie E.L."/>
            <person name="Williams K.H."/>
            <person name="Hubbard S.S."/>
            <person name="Banfield J.F."/>
        </authorList>
    </citation>
    <scope>NUCLEOTIDE SEQUENCE [LARGE SCALE GENOMIC DNA]</scope>
</reference>
<proteinExistence type="predicted"/>
<dbReference type="InterPro" id="IPR009252">
    <property type="entry name" value="Cell_div_ZapB"/>
</dbReference>
<protein>
    <submittedName>
        <fullName evidence="3">TIGR02449 family protein</fullName>
    </submittedName>
</protein>
<dbReference type="Gene3D" id="1.20.5.340">
    <property type="match status" value="1"/>
</dbReference>